<dbReference type="InterPro" id="IPR033489">
    <property type="entry name" value="RBBP6"/>
</dbReference>
<dbReference type="PANTHER" id="PTHR15439:SF0">
    <property type="entry name" value="CELL DIVISION CYCLE AND APOPTOSIS REGULATOR PROTEIN 1-RELATED"/>
    <property type="match status" value="1"/>
</dbReference>
<dbReference type="eggNOG" id="ENOG502SP7R">
    <property type="taxonomic scope" value="Eukaryota"/>
</dbReference>
<dbReference type="GeneID" id="20701630"/>
<feature type="compositionally biased region" description="Low complexity" evidence="1">
    <location>
        <begin position="482"/>
        <end position="538"/>
    </location>
</feature>
<feature type="compositionally biased region" description="Low complexity" evidence="1">
    <location>
        <begin position="971"/>
        <end position="995"/>
    </location>
</feature>
<dbReference type="HOGENOM" id="CLU_225826_0_0_1"/>
<feature type="compositionally biased region" description="Low complexity" evidence="1">
    <location>
        <begin position="1646"/>
        <end position="1656"/>
    </location>
</feature>
<feature type="compositionally biased region" description="Basic and acidic residues" evidence="1">
    <location>
        <begin position="938"/>
        <end position="950"/>
    </location>
</feature>
<feature type="compositionally biased region" description="Basic and acidic residues" evidence="1">
    <location>
        <begin position="1488"/>
        <end position="1502"/>
    </location>
</feature>
<feature type="compositionally biased region" description="Polar residues" evidence="1">
    <location>
        <begin position="2233"/>
        <end position="2242"/>
    </location>
</feature>
<feature type="region of interest" description="Disordered" evidence="1">
    <location>
        <begin position="2956"/>
        <end position="3386"/>
    </location>
</feature>
<feature type="compositionally biased region" description="Low complexity" evidence="1">
    <location>
        <begin position="260"/>
        <end position="269"/>
    </location>
</feature>
<feature type="compositionally biased region" description="Basic and acidic residues" evidence="1">
    <location>
        <begin position="2243"/>
        <end position="2254"/>
    </location>
</feature>
<feature type="compositionally biased region" description="Low complexity" evidence="1">
    <location>
        <begin position="1985"/>
        <end position="1994"/>
    </location>
</feature>
<feature type="compositionally biased region" description="Basic and acidic residues" evidence="1">
    <location>
        <begin position="1715"/>
        <end position="1751"/>
    </location>
</feature>
<name>G2WRI4_VERDV</name>
<feature type="compositionally biased region" description="Basic and acidic residues" evidence="1">
    <location>
        <begin position="1666"/>
        <end position="1682"/>
    </location>
</feature>
<dbReference type="EMBL" id="DS572695">
    <property type="protein sequence ID" value="EGY13485.1"/>
    <property type="molecule type" value="Genomic_DNA"/>
</dbReference>
<feature type="compositionally biased region" description="Basic and acidic residues" evidence="1">
    <location>
        <begin position="2960"/>
        <end position="2971"/>
    </location>
</feature>
<dbReference type="GO" id="GO:0005634">
    <property type="term" value="C:nucleus"/>
    <property type="evidence" value="ECO:0007669"/>
    <property type="project" value="TreeGrafter"/>
</dbReference>
<feature type="compositionally biased region" description="Low complexity" evidence="1">
    <location>
        <begin position="117"/>
        <end position="138"/>
    </location>
</feature>
<feature type="compositionally biased region" description="Basic and acidic residues" evidence="1">
    <location>
        <begin position="2533"/>
        <end position="2550"/>
    </location>
</feature>
<feature type="region of interest" description="Disordered" evidence="1">
    <location>
        <begin position="1"/>
        <end position="1405"/>
    </location>
</feature>
<feature type="compositionally biased region" description="Basic and acidic residues" evidence="1">
    <location>
        <begin position="402"/>
        <end position="423"/>
    </location>
</feature>
<feature type="compositionally biased region" description="Polar residues" evidence="1">
    <location>
        <begin position="996"/>
        <end position="1016"/>
    </location>
</feature>
<feature type="compositionally biased region" description="Basic and acidic residues" evidence="1">
    <location>
        <begin position="221"/>
        <end position="234"/>
    </location>
</feature>
<accession>G2WRI4</accession>
<dbReference type="PANTHER" id="PTHR15439">
    <property type="entry name" value="RETINOBLASTOMA-BINDING PROTEIN 6"/>
    <property type="match status" value="1"/>
</dbReference>
<feature type="compositionally biased region" description="Basic residues" evidence="1">
    <location>
        <begin position="209"/>
        <end position="220"/>
    </location>
</feature>
<feature type="compositionally biased region" description="Low complexity" evidence="1">
    <location>
        <begin position="453"/>
        <end position="474"/>
    </location>
</feature>
<feature type="compositionally biased region" description="Low complexity" evidence="1">
    <location>
        <begin position="832"/>
        <end position="844"/>
    </location>
</feature>
<feature type="compositionally biased region" description="Basic and acidic residues" evidence="1">
    <location>
        <begin position="2213"/>
        <end position="2225"/>
    </location>
</feature>
<feature type="compositionally biased region" description="Low complexity" evidence="1">
    <location>
        <begin position="702"/>
        <end position="716"/>
    </location>
</feature>
<dbReference type="InParanoid" id="G2WRI4"/>
<gene>
    <name evidence="2" type="ORF">VDAG_00167</name>
</gene>
<feature type="compositionally biased region" description="Basic and acidic residues" evidence="1">
    <location>
        <begin position="161"/>
        <end position="174"/>
    </location>
</feature>
<feature type="region of interest" description="Disordered" evidence="1">
    <location>
        <begin position="1462"/>
        <end position="2271"/>
    </location>
</feature>
<feature type="region of interest" description="Disordered" evidence="1">
    <location>
        <begin position="2497"/>
        <end position="2567"/>
    </location>
</feature>
<dbReference type="KEGG" id="vda:VDAG_00167"/>
<feature type="compositionally biased region" description="Polar residues" evidence="1">
    <location>
        <begin position="1277"/>
        <end position="1294"/>
    </location>
</feature>
<feature type="compositionally biased region" description="Basic residues" evidence="1">
    <location>
        <begin position="3006"/>
        <end position="3020"/>
    </location>
</feature>
<feature type="compositionally biased region" description="Low complexity" evidence="1">
    <location>
        <begin position="647"/>
        <end position="682"/>
    </location>
</feature>
<dbReference type="STRING" id="498257.G2WRI4"/>
<feature type="compositionally biased region" description="Basic and acidic residues" evidence="1">
    <location>
        <begin position="1386"/>
        <end position="1405"/>
    </location>
</feature>
<feature type="compositionally biased region" description="Low complexity" evidence="1">
    <location>
        <begin position="546"/>
        <end position="639"/>
    </location>
</feature>
<feature type="compositionally biased region" description="Polar residues" evidence="1">
    <location>
        <begin position="2017"/>
        <end position="2031"/>
    </location>
</feature>
<proteinExistence type="predicted"/>
<feature type="compositionally biased region" description="Low complexity" evidence="1">
    <location>
        <begin position="369"/>
        <end position="398"/>
    </location>
</feature>
<organism evidence="2 3">
    <name type="scientific">Verticillium dahliae (strain VdLs.17 / ATCC MYA-4575 / FGSC 10137)</name>
    <name type="common">Verticillium wilt</name>
    <dbReference type="NCBI Taxonomy" id="498257"/>
    <lineage>
        <taxon>Eukaryota</taxon>
        <taxon>Fungi</taxon>
        <taxon>Dikarya</taxon>
        <taxon>Ascomycota</taxon>
        <taxon>Pezizomycotina</taxon>
        <taxon>Sordariomycetes</taxon>
        <taxon>Hypocreomycetidae</taxon>
        <taxon>Glomerellales</taxon>
        <taxon>Plectosphaerellaceae</taxon>
        <taxon>Verticillium</taxon>
    </lineage>
</organism>
<feature type="compositionally biased region" description="Basic and acidic residues" evidence="1">
    <location>
        <begin position="2994"/>
        <end position="3005"/>
    </location>
</feature>
<dbReference type="OMA" id="KAIIHVD"/>
<dbReference type="GO" id="GO:0061630">
    <property type="term" value="F:ubiquitin protein ligase activity"/>
    <property type="evidence" value="ECO:0007669"/>
    <property type="project" value="InterPro"/>
</dbReference>
<feature type="compositionally biased region" description="Basic and acidic residues" evidence="1">
    <location>
        <begin position="3344"/>
        <end position="3375"/>
    </location>
</feature>
<feature type="region of interest" description="Disordered" evidence="1">
    <location>
        <begin position="2843"/>
        <end position="2867"/>
    </location>
</feature>
<feature type="compositionally biased region" description="Basic and acidic residues" evidence="1">
    <location>
        <begin position="2092"/>
        <end position="2110"/>
    </location>
</feature>
<keyword evidence="3" id="KW-1185">Reference proteome</keyword>
<feature type="compositionally biased region" description="Acidic residues" evidence="1">
    <location>
        <begin position="1833"/>
        <end position="1846"/>
    </location>
</feature>
<feature type="compositionally biased region" description="Low complexity" evidence="1">
    <location>
        <begin position="424"/>
        <end position="435"/>
    </location>
</feature>
<dbReference type="GO" id="GO:0006397">
    <property type="term" value="P:mRNA processing"/>
    <property type="evidence" value="ECO:0007669"/>
    <property type="project" value="InterPro"/>
</dbReference>
<feature type="compositionally biased region" description="Polar residues" evidence="1">
    <location>
        <begin position="1779"/>
        <end position="1795"/>
    </location>
</feature>
<feature type="compositionally biased region" description="Basic residues" evidence="1">
    <location>
        <begin position="149"/>
        <end position="160"/>
    </location>
</feature>
<feature type="compositionally biased region" description="Basic residues" evidence="1">
    <location>
        <begin position="2972"/>
        <end position="2993"/>
    </location>
</feature>
<feature type="compositionally biased region" description="Basic residues" evidence="1">
    <location>
        <begin position="68"/>
        <end position="78"/>
    </location>
</feature>
<reference evidence="2 3" key="1">
    <citation type="submission" date="2008-03" db="EMBL/GenBank/DDBJ databases">
        <title>The Genome Sequence of Verticillium dahliae VdLs.17.</title>
        <authorList>
            <consortium name="The Broad Institute Genome Sequencing Platform"/>
            <person name="Ma L.-J.J."/>
            <person name="Klosterman S.J."/>
            <person name="Subbarao K."/>
            <person name="Dobinson K."/>
            <person name="Veronese P."/>
            <person name="Kang S."/>
            <person name="Gold S.E."/>
            <person name="Young S."/>
            <person name="Jaffe D."/>
            <person name="Gnerre S."/>
            <person name="Berlin A."/>
            <person name="Heiman D."/>
            <person name="Hepburn T."/>
            <person name="Sykes S."/>
            <person name="Alvarado L."/>
            <person name="Kodira C.D."/>
            <person name="Lander E."/>
            <person name="Galagan J."/>
            <person name="Nusbaum C."/>
            <person name="Birren B."/>
        </authorList>
    </citation>
    <scope>NUCLEOTIDE SEQUENCE [LARGE SCALE GENOMIC DNA]</scope>
    <source>
        <strain evidence="3">VdLs.17 / ATCC MYA-4575 / FGSC 10137</strain>
    </source>
</reference>
<feature type="compositionally biased region" description="Polar residues" evidence="1">
    <location>
        <begin position="1304"/>
        <end position="1320"/>
    </location>
</feature>
<feature type="compositionally biased region" description="Polar residues" evidence="1">
    <location>
        <begin position="1935"/>
        <end position="1946"/>
    </location>
</feature>
<feature type="compositionally biased region" description="Low complexity" evidence="1">
    <location>
        <begin position="1560"/>
        <end position="1588"/>
    </location>
</feature>
<feature type="compositionally biased region" description="Acidic residues" evidence="1">
    <location>
        <begin position="1084"/>
        <end position="1097"/>
    </location>
</feature>
<feature type="compositionally biased region" description="Basic and acidic residues" evidence="1">
    <location>
        <begin position="1605"/>
        <end position="1629"/>
    </location>
</feature>
<feature type="compositionally biased region" description="Low complexity" evidence="1">
    <location>
        <begin position="762"/>
        <end position="793"/>
    </location>
</feature>
<feature type="compositionally biased region" description="Basic and acidic residues" evidence="1">
    <location>
        <begin position="3021"/>
        <end position="3037"/>
    </location>
</feature>
<feature type="compositionally biased region" description="Pro residues" evidence="1">
    <location>
        <begin position="81"/>
        <end position="90"/>
    </location>
</feature>
<evidence type="ECO:0000313" key="3">
    <source>
        <dbReference type="Proteomes" id="UP000001611"/>
    </source>
</evidence>
<evidence type="ECO:0000256" key="1">
    <source>
        <dbReference type="SAM" id="MobiDB-lite"/>
    </source>
</evidence>
<dbReference type="Proteomes" id="UP000001611">
    <property type="component" value="Chromosome 2"/>
</dbReference>
<dbReference type="OrthoDB" id="4776128at2759"/>
<evidence type="ECO:0000313" key="2">
    <source>
        <dbReference type="EMBL" id="EGY13485.1"/>
    </source>
</evidence>
<feature type="compositionally biased region" description="Polar residues" evidence="1">
    <location>
        <begin position="2556"/>
        <end position="2566"/>
    </location>
</feature>
<dbReference type="RefSeq" id="XP_009649839.1">
    <property type="nucleotide sequence ID" value="XM_009651544.1"/>
</dbReference>
<dbReference type="GO" id="GO:0016567">
    <property type="term" value="P:protein ubiquitination"/>
    <property type="evidence" value="ECO:0007669"/>
    <property type="project" value="InterPro"/>
</dbReference>
<protein>
    <submittedName>
        <fullName evidence="2">Uncharacterized protein</fullName>
    </submittedName>
</protein>
<feature type="compositionally biased region" description="Low complexity" evidence="1">
    <location>
        <begin position="723"/>
        <end position="740"/>
    </location>
</feature>
<feature type="compositionally biased region" description="Low complexity" evidence="1">
    <location>
        <begin position="236"/>
        <end position="248"/>
    </location>
</feature>
<sequence>MEPQDEVQYCPYRTSAGYGEVNTADYSNVRYYEFSESENDNQQNYEDEGPHGPRATQQPPPTLTSSSKKAKKKSKKARAPSPLPSPPNDAPAPTQDIVDPDEEWGSQPKSKKKSKKTQQTPAPALPVEEPTAPEPTTIDAEEEPVSTTKSKKKKDKKKSKAGKDKDSDAVEEKVVIAPPAAEAPNEQVVEEEISAPKTKAQKAKDKKEKKDKKKDKKKSKGKNDDAEHEADTADKSLSAPAAEPSSLPDVPDTETTPEVAEPSPSASPAGDDDAKAAEDEPPASPAGDDDAKAAEDEPPATTEVKEEAVADAPVLDEAPSHPPSVSGNETVEADKEPSVDEAANDEATAAPEKSSAVDDKAASGASETLAPVAVAVSEEPAPPAEAALAQEQEPSSEALVVEEAKNDDPAAPADDHSNPKPSEELAAPELVVEVASNDTAPPAVEAGTEPNTEPAVEPALESAVEPAPEAAAEPPAEPPTETPAEPATTSAAEPAVESAAESALELATEPAAEPTAEAAVEPASESSSEPAVEPAVEPAPEPADKSPAASAEPAVEPASNSAAEPAPEAAAEPPAEPAAGPATASAVEPASESIAEPAPESAEPAVEPASESVAEAAEPAVEPASESIAEPAVELSPEPAAKPPAEPAAEPTLETASESITEPAAEPAPKAAAEAAEPAIEPVSASVAEPAVELSPEPPAEPTAEPTAEPASESAAGSAVELAPEPDAAPAVIPAAETAVDSAPESTAEPASGPAAESTVDPAVVPAAEPASESATEPAAEPPAESAVESSLEPAEEPATKLAVEPNDESVIEPDAKPASEPNAELVVESSTEPTAEPATEPAAGPAVESANEPATDPAVGSAPEPALENVTEAVVKPAKTQAESSAEHVTESTDVPAIESSTEEIATEPPVTSLTELASEPASEITTESAAEVVTESSKDTIESSKDTIEPTAAPTAEPSTEPTAEPATESAVEPSPETAPEAAAESAVEPSTSCSTEDTPETVTENTIEPTSEATHVPATELVAGTPAGPSVESSAEPDDKPATESTAKGPDGEDTLDPVGKQVAPDASAEGVQTASKQTSDPEDEANDELDAPEADASSPPLADTSSAEPVPTELEGNNDSVTAPNEDKPIKDVQHATSEEAAVLVSEAIPSDIASPTKSDETATAAGDEQSTEAATSSDGTPVELKQQAGDGEPPQVLPAALASEPLPDDNLADEDTLIQSPDANMSGVAEIGLSGQMTEQPDEGVLEKTLEAPPEVAEQVPADKGQPDLGASSAQTDTDTGEVRSTSTAKADALDGQITEIQENPADQESVTADETQPIELAGVAPDVSSPEESKSELEPSENPAAVVAEAPLADKASLTDDTTPSKDVGDSQVVETPAASRDEVEKDCQSTEQGNKIEEIATPLTIESQAQDLVPAMNNDISDEDLALYGITSDGKQLSCTESILAQNPKTTLAALTSESTKSTEADLEPEIVEPVAGAAETSDRGDETSRSKETTSEPQSVSVTATGIAPTDVMVDTGVTANTTATAEGDSESPPIPATNLDVPVQENPSSDAPAIVEEAASVEAKSAASHADAAPEIASEPAEEDPEPTTSVIEPGPVDKPHEDPDSDTKAELGKGEKTADPDTPESSALVEESVPPETSSAEATTKTTEVDPAADSELSKEETTAIMDPKDSIEPLEVGFEPVPDLACTEQPASRSQATELEDSSAETKPEVEDEENATKEFGPDSKVVGEPRPDVVEEHEIIPSNEPGSELSECELKLANEESAAVAISQPTEAAGSSQASTENTPIDIPEESEVTLSTGDEPEQSKQPETETTTQVLGADTSSEEPEAEGIEPGEPEAPTTMSEVVSETPDVADEPKPKTSVEELDESGLSKEITPESVEGTEPGPLKSDITTAEPAEASGKEAPAETPIAVSDLEAKELANEPTATDGQATSPAEASGDVEPEKPSDDQAEPESVEAAPAVVEQGSEPATTHPSSEPEVSSSDDLKVADAPTIDLVPEGALTEVPQPNNEAESTSNDTAQEPDVVVEPPEPAVEDEKPASEPEAQTAAPHESEDVQAIEEEPSSQGDSSAQPKAEVVEEDSTKTPKDAEAATQEDKPATEVIEDAPKPGVPPKEPDNGEPIDTASAPDDAAHVTEPEVSTAVLPQETEGPTGNTGGVEPPGGAVPSPEAAAPQEESSKEPQVGETADPTDAAPPTPPPGVDEDKKAEAEEGKDSVGPIIGSEQTKSQPKTGETHLHFLDHDAPNGSVRDVVEGPASGINGEDVRDGIAHNLSTPAAGNVSGHGAPECVAGQEMAVIPALDTAVGESDVVIGRVGHVETNTLGDEQPFSVLAAAPEASESFPGESVDLPQTPIGPDSSYEVDCTTTDLATDGPKGSTNASQREEPDIVTTTVDDGKLDLLQDGDQPLAESVLASDKEQPSDQLCSQDQTSTGAGPDSDVSTETTAEEVAMSTAQLSGSPIPVARGDTIAIEDIVAKDIETEQDASFSMGWESGLQRSGESATEIYPSEEPAPKFATLTEEDDHAHSDDAESVEGHHQSLVDEETLANTGDGTQWPASDLADTLAVAPSSVGEPMIDVSSTLKAAEENRPSLVNEDLPISEGGLLSEPVVSVVDDAQSPRNPKEHILVLPTDTEDDMDAAARLEDINVPEEINKNGEAERHTYPEVEALPDDSGSLEQPLQEPKQMAGDVDISSVFHNTATAAVVTAGAAGLVASAPVFCDDQPSREQTLETSSIAHRASSDKLTQTLFDQPMSMSGESFERQNVDEVVDMTASALKLPSEPENCHASQSPGKPDNLILCDEGTQTDDSFLNSQLRPLTPRLDAPSRAATPAIVLPDATEPTPPISPSGRQWERIRRRERKQSIARAEEMVAAAVVLYATAEVLSPPSSPTLGSSKPNPRHNLQSIEHQMLDDPISDKDSLTRIEASASDLGKEEELQKSVADLFADVADDNKEADSSHDRERRRRHRVSHHSSHQSSHHSSRSRPEDSSKDGSSRRHSHHSSSSHRRHRTDAEREHDRQRDRERSSRSTADADPQTPPRTPQRQDSGFSAESPQTTGSARRRHRSERTPEEQAAHERRKEERRARERAEEEQAARERRREDRRAHEHAQEDQAARDHRREERRERTPEEQAAHERRKEERRAARERERELERGEERRREKEKERSRSSAVKESKGKEPEIDASSPAERAHHHRRVRRHSTSVSKDEGPASAPATVSNKKFFDMKNAEGGVGLGFQSPSSHAKPATPEQAPTVTFEEASPSSREVPKRSSTTRSRHGHGHRSRTEDLSKLARARDAVAEEAREAKEAKEAREARRAARRAREETAASEEGSSTKGEDSRRRAREEERKRTRDRDIEKEKEREKNGFRAAFKRLFTS</sequence>
<feature type="compositionally biased region" description="Polar residues" evidence="1">
    <location>
        <begin position="1503"/>
        <end position="1512"/>
    </location>
</feature>
<feature type="compositionally biased region" description="Polar residues" evidence="1">
    <location>
        <begin position="3057"/>
        <end position="3069"/>
    </location>
</feature>
<dbReference type="GO" id="GO:0006511">
    <property type="term" value="P:ubiquitin-dependent protein catabolic process"/>
    <property type="evidence" value="ECO:0007669"/>
    <property type="project" value="TreeGrafter"/>
</dbReference>
<feature type="region of interest" description="Disordered" evidence="1">
    <location>
        <begin position="2789"/>
        <end position="2811"/>
    </location>
</feature>
<feature type="compositionally biased region" description="Basic and acidic residues" evidence="1">
    <location>
        <begin position="3292"/>
        <end position="3334"/>
    </location>
</feature>
<feature type="compositionally biased region" description="Acidic residues" evidence="1">
    <location>
        <begin position="1211"/>
        <end position="1221"/>
    </location>
</feature>
<feature type="compositionally biased region" description="Basic and acidic residues" evidence="1">
    <location>
        <begin position="1129"/>
        <end position="1142"/>
    </location>
</feature>
<feature type="compositionally biased region" description="Polar residues" evidence="1">
    <location>
        <begin position="2431"/>
        <end position="2454"/>
    </location>
</feature>
<feature type="region of interest" description="Disordered" evidence="1">
    <location>
        <begin position="2347"/>
        <end position="2472"/>
    </location>
</feature>
<feature type="compositionally biased region" description="Basic and acidic residues" evidence="1">
    <location>
        <begin position="3077"/>
        <end position="3190"/>
    </location>
</feature>
<feature type="compositionally biased region" description="Polar residues" evidence="1">
    <location>
        <begin position="908"/>
        <end position="917"/>
    </location>
</feature>
<feature type="compositionally biased region" description="Basic residues" evidence="1">
    <location>
        <begin position="3200"/>
        <end position="3210"/>
    </location>
</feature>